<proteinExistence type="predicted"/>
<accession>A0A4Y8CGM1</accession>
<dbReference type="InterPro" id="IPR000210">
    <property type="entry name" value="BTB/POZ_dom"/>
</dbReference>
<dbReference type="PROSITE" id="PS50097">
    <property type="entry name" value="BTB"/>
    <property type="match status" value="1"/>
</dbReference>
<evidence type="ECO:0000259" key="2">
    <source>
        <dbReference type="PROSITE" id="PS50097"/>
    </source>
</evidence>
<dbReference type="STRING" id="38488.A0A4Y8CGM1"/>
<dbReference type="CDD" id="cd18186">
    <property type="entry name" value="BTB_POZ_ZBTB_KLHL-like"/>
    <property type="match status" value="1"/>
</dbReference>
<evidence type="ECO:0000313" key="4">
    <source>
        <dbReference type="Proteomes" id="UP000297299"/>
    </source>
</evidence>
<protein>
    <recommendedName>
        <fullName evidence="2">BTB domain-containing protein</fullName>
    </recommendedName>
</protein>
<evidence type="ECO:0000313" key="3">
    <source>
        <dbReference type="EMBL" id="TEY32386.1"/>
    </source>
</evidence>
<organism evidence="3 4">
    <name type="scientific">Botryotinia calthae</name>
    <dbReference type="NCBI Taxonomy" id="38488"/>
    <lineage>
        <taxon>Eukaryota</taxon>
        <taxon>Fungi</taxon>
        <taxon>Dikarya</taxon>
        <taxon>Ascomycota</taxon>
        <taxon>Pezizomycotina</taxon>
        <taxon>Leotiomycetes</taxon>
        <taxon>Helotiales</taxon>
        <taxon>Sclerotiniaceae</taxon>
        <taxon>Botryotinia</taxon>
    </lineage>
</organism>
<gene>
    <name evidence="3" type="ORF">BOTCAL_0738g00040</name>
</gene>
<dbReference type="OrthoDB" id="1022638at2759"/>
<dbReference type="EMBL" id="PHWZ01000734">
    <property type="protein sequence ID" value="TEY32386.1"/>
    <property type="molecule type" value="Genomic_DNA"/>
</dbReference>
<feature type="region of interest" description="Disordered" evidence="1">
    <location>
        <begin position="1"/>
        <end position="62"/>
    </location>
</feature>
<evidence type="ECO:0000256" key="1">
    <source>
        <dbReference type="SAM" id="MobiDB-lite"/>
    </source>
</evidence>
<name>A0A4Y8CGM1_9HELO</name>
<dbReference type="AlphaFoldDB" id="A0A4Y8CGM1"/>
<keyword evidence="4" id="KW-1185">Reference proteome</keyword>
<dbReference type="InterPro" id="IPR011333">
    <property type="entry name" value="SKP1/BTB/POZ_sf"/>
</dbReference>
<dbReference type="PANTHER" id="PTHR47843">
    <property type="entry name" value="BTB DOMAIN-CONTAINING PROTEIN-RELATED"/>
    <property type="match status" value="1"/>
</dbReference>
<feature type="domain" description="BTB" evidence="2">
    <location>
        <begin position="101"/>
        <end position="169"/>
    </location>
</feature>
<dbReference type="Pfam" id="PF00651">
    <property type="entry name" value="BTB"/>
    <property type="match status" value="1"/>
</dbReference>
<dbReference type="Gene3D" id="3.30.710.10">
    <property type="entry name" value="Potassium Channel Kv1.1, Chain A"/>
    <property type="match status" value="1"/>
</dbReference>
<feature type="compositionally biased region" description="Polar residues" evidence="1">
    <location>
        <begin position="41"/>
        <end position="62"/>
    </location>
</feature>
<dbReference type="SUPFAM" id="SSF54695">
    <property type="entry name" value="POZ domain"/>
    <property type="match status" value="1"/>
</dbReference>
<dbReference type="Proteomes" id="UP000297299">
    <property type="component" value="Unassembled WGS sequence"/>
</dbReference>
<reference evidence="3 4" key="1">
    <citation type="submission" date="2017-11" db="EMBL/GenBank/DDBJ databases">
        <title>Comparative genomics of Botrytis spp.</title>
        <authorList>
            <person name="Valero-Jimenez C.A."/>
            <person name="Tapia P."/>
            <person name="Veloso J."/>
            <person name="Silva-Moreno E."/>
            <person name="Staats M."/>
            <person name="Valdes J.H."/>
            <person name="Van Kan J.A.L."/>
        </authorList>
    </citation>
    <scope>NUCLEOTIDE SEQUENCE [LARGE SCALE GENOMIC DNA]</scope>
    <source>
        <strain evidence="3 4">MUCL2830</strain>
    </source>
</reference>
<sequence>MYRSASLNLPDDTIRMPPPSRIGGRASSRNATPPVLKLSRPTENGSVLPNTPTLTRPTHNNSVFGDVEKISKPADFTTVNTKLVEPTEAVESDSTAKSFSETVKLIVGPVAMPKTFLVHKDILCAASPVSEASFKPVWQEGVDATMKLPDDDPRYFAPLVYWIYNNEIV</sequence>
<comment type="caution">
    <text evidence="3">The sequence shown here is derived from an EMBL/GenBank/DDBJ whole genome shotgun (WGS) entry which is preliminary data.</text>
</comment>